<proteinExistence type="predicted"/>
<dbReference type="SMART" id="SM00530">
    <property type="entry name" value="HTH_XRE"/>
    <property type="match status" value="1"/>
</dbReference>
<gene>
    <name evidence="3" type="ORF">QI30_19910</name>
    <name evidence="2" type="ORF">QI30_20185</name>
</gene>
<dbReference type="Gene3D" id="1.10.260.40">
    <property type="entry name" value="lambda repressor-like DNA-binding domains"/>
    <property type="match status" value="1"/>
</dbReference>
<dbReference type="PROSITE" id="PS50943">
    <property type="entry name" value="HTH_CROC1"/>
    <property type="match status" value="1"/>
</dbReference>
<evidence type="ECO:0000313" key="3">
    <source>
        <dbReference type="EMBL" id="RUS49603.1"/>
    </source>
</evidence>
<dbReference type="EMBL" id="JTFC01000233">
    <property type="protein sequence ID" value="RUS49288.1"/>
    <property type="molecule type" value="Genomic_DNA"/>
</dbReference>
<dbReference type="SUPFAM" id="SSF47413">
    <property type="entry name" value="lambda repressor-like DNA-binding domains"/>
    <property type="match status" value="1"/>
</dbReference>
<dbReference type="Proteomes" id="UP000288623">
    <property type="component" value="Unassembled WGS sequence"/>
</dbReference>
<dbReference type="GO" id="GO:0003677">
    <property type="term" value="F:DNA binding"/>
    <property type="evidence" value="ECO:0007669"/>
    <property type="project" value="InterPro"/>
</dbReference>
<evidence type="ECO:0000313" key="4">
    <source>
        <dbReference type="Proteomes" id="UP000288623"/>
    </source>
</evidence>
<name>A0A433RNJ0_9BACL</name>
<evidence type="ECO:0000313" key="2">
    <source>
        <dbReference type="EMBL" id="RUS49288.1"/>
    </source>
</evidence>
<keyword evidence="4" id="KW-1185">Reference proteome</keyword>
<dbReference type="InterPro" id="IPR010982">
    <property type="entry name" value="Lambda_DNA-bd_dom_sf"/>
</dbReference>
<dbReference type="AlphaFoldDB" id="A0A433RNJ0"/>
<dbReference type="EMBL" id="JTFC01000208">
    <property type="protein sequence ID" value="RUS49603.1"/>
    <property type="molecule type" value="Genomic_DNA"/>
</dbReference>
<feature type="domain" description="HTH cro/C1-type" evidence="1">
    <location>
        <begin position="12"/>
        <end position="67"/>
    </location>
</feature>
<dbReference type="CDD" id="cd00093">
    <property type="entry name" value="HTH_XRE"/>
    <property type="match status" value="1"/>
</dbReference>
<organism evidence="2 4">
    <name type="scientific">Candidatus Kurthia intestinigallinarum</name>
    <dbReference type="NCBI Taxonomy" id="1562256"/>
    <lineage>
        <taxon>Bacteria</taxon>
        <taxon>Bacillati</taxon>
        <taxon>Bacillota</taxon>
        <taxon>Bacilli</taxon>
        <taxon>Bacillales</taxon>
        <taxon>Caryophanaceae</taxon>
        <taxon>Kurthia</taxon>
    </lineage>
</organism>
<dbReference type="Pfam" id="PF13443">
    <property type="entry name" value="HTH_26"/>
    <property type="match status" value="1"/>
</dbReference>
<evidence type="ECO:0000259" key="1">
    <source>
        <dbReference type="PROSITE" id="PS50943"/>
    </source>
</evidence>
<dbReference type="InterPro" id="IPR001387">
    <property type="entry name" value="Cro/C1-type_HTH"/>
</dbReference>
<comment type="caution">
    <text evidence="2">The sequence shown here is derived from an EMBL/GenBank/DDBJ whole genome shotgun (WGS) entry which is preliminary data.</text>
</comment>
<reference evidence="2 4" key="1">
    <citation type="submission" date="2014-11" db="EMBL/GenBank/DDBJ databases">
        <title>Genome sequence and analysis of novel Kurthia sp.</title>
        <authorList>
            <person name="Lawson J.N."/>
            <person name="Gonzalez J.E."/>
            <person name="Rinauldi L."/>
            <person name="Xuan Z."/>
            <person name="Firman A."/>
            <person name="Shaddox L."/>
            <person name="Trudeau A."/>
            <person name="Shah S."/>
            <person name="Reiman D."/>
        </authorList>
    </citation>
    <scope>NUCLEOTIDE SEQUENCE [LARGE SCALE GENOMIC DNA]</scope>
    <source>
        <strain evidence="2 4">3B1D</strain>
    </source>
</reference>
<sequence length="77" mass="8961">MQLFSNAIRDHIKELMQQQNLSVSELARRSGLTQSTMDSVLHIRDTNPRIDTIHKLIKALNLSVPDFFNHSRFKDLE</sequence>
<dbReference type="OrthoDB" id="9814553at2"/>
<dbReference type="RefSeq" id="WP_126992156.1">
    <property type="nucleotide sequence ID" value="NZ_JTFC01000208.1"/>
</dbReference>
<accession>A0A433RNJ0</accession>
<protein>
    <recommendedName>
        <fullName evidence="1">HTH cro/C1-type domain-containing protein</fullName>
    </recommendedName>
</protein>